<evidence type="ECO:0000256" key="2">
    <source>
        <dbReference type="ARBA" id="ARBA00004308"/>
    </source>
</evidence>
<evidence type="ECO:0000256" key="5">
    <source>
        <dbReference type="ARBA" id="ARBA00022692"/>
    </source>
</evidence>
<evidence type="ECO:0000313" key="12">
    <source>
        <dbReference type="Proteomes" id="UP000515861"/>
    </source>
</evidence>
<keyword evidence="3" id="KW-0328">Glycosyltransferase</keyword>
<keyword evidence="6" id="KW-1133">Transmembrane helix</keyword>
<dbReference type="GO" id="GO:0016020">
    <property type="term" value="C:membrane"/>
    <property type="evidence" value="ECO:0007669"/>
    <property type="project" value="UniProtKB-SubCell"/>
</dbReference>
<feature type="domain" description="Polysaccharide pyruvyl transferase" evidence="10">
    <location>
        <begin position="135"/>
        <end position="424"/>
    </location>
</feature>
<dbReference type="EMBL" id="CP060697">
    <property type="protein sequence ID" value="QNM83816.1"/>
    <property type="molecule type" value="Genomic_DNA"/>
</dbReference>
<dbReference type="InterPro" id="IPR001675">
    <property type="entry name" value="Glyco_trans_29"/>
</dbReference>
<evidence type="ECO:0000256" key="6">
    <source>
        <dbReference type="ARBA" id="ARBA00022989"/>
    </source>
</evidence>
<evidence type="ECO:0000259" key="10">
    <source>
        <dbReference type="Pfam" id="PF04230"/>
    </source>
</evidence>
<accession>A0A7G9L5B7</accession>
<dbReference type="Pfam" id="PF04230">
    <property type="entry name" value="PS_pyruv_trans"/>
    <property type="match status" value="1"/>
</dbReference>
<dbReference type="KEGG" id="ssau:H8M03_05705"/>
<sequence>MPDRETDIAVFTLEGDGSAVRVQVLRHDPSGKSLAWAGIHAGPLTSKTVEVDIANLVGADPAIESDDDRLIVRVNAIEAAGSVTVHGPTIRKKPTIRPPLTPGASGPQGLRWPVEGTEPETADTVLVFGTFDVENYGDLLFPIIAGRRLERAGLAITAVSPTSVKTAYDDAPAPIAFDALAACNPPGKAVLIGGGNIIHLRHTALPDYQDGNLRNAAYPALWVGATSLAAAYGLPVVWNAPGVPFAEQGWPAGDMLSATAAAADYLSVRDDNSRLALGVGGAAATIVPDSAVEISRVWPLEEQEPRARAVLERAGADPAGSYIAVHVKERSLGGSLEELAEQLDALAADTGRTVVLVAIGPCHGDDDVARRLGEAMQSSCVVLDRPASLQDIAAIIACADLTLCSSLHAYITSFSYGIPGVLVSLRHNLKFEAFAELVGRADDCVYDWDSALAAARSRLDDAPDRRDLLAGPISEQLDRHWDVIVAALSDPAAGNDRRAGFLRTLTAIQLKAAGAAMALPDAGSRVPASRLMTPFDLVSRFAGKPRMVIVGNAPSLRGSGRGEWIDGFDVVVRFNGCAIHGFEQDVGSRTDILVTNPYTETFHRAPADGLDCGMVLVIAPQTQRGDKAQFAQWAGDQDVLFTYTPDIYGEDLPARTGSLTTGVYAVSLLRRILRPALLGVTGFTMFQEDTAHYWSDTMPSGVKSHDLGEDAATLIGLLNGFKGQVAVTSELAWLARRIGMPLSDRIQVEPLNDPQWAEG</sequence>
<proteinExistence type="predicted"/>
<evidence type="ECO:0000256" key="4">
    <source>
        <dbReference type="ARBA" id="ARBA00022679"/>
    </source>
</evidence>
<evidence type="ECO:0000256" key="3">
    <source>
        <dbReference type="ARBA" id="ARBA00022676"/>
    </source>
</evidence>
<protein>
    <submittedName>
        <fullName evidence="11">Glycosyltransferase family 29 protein</fullName>
    </submittedName>
</protein>
<name>A0A7G9L5B7_9SPHN</name>
<dbReference type="InterPro" id="IPR038578">
    <property type="entry name" value="GT29-like_sf"/>
</dbReference>
<keyword evidence="5" id="KW-0812">Transmembrane</keyword>
<dbReference type="InterPro" id="IPR007345">
    <property type="entry name" value="Polysacch_pyruvyl_Trfase"/>
</dbReference>
<dbReference type="AlphaFoldDB" id="A0A7G9L5B7"/>
<evidence type="ECO:0000256" key="8">
    <source>
        <dbReference type="ARBA" id="ARBA00023180"/>
    </source>
</evidence>
<dbReference type="PANTHER" id="PTHR36836:SF1">
    <property type="entry name" value="COLANIC ACID BIOSYNTHESIS PROTEIN WCAK"/>
    <property type="match status" value="1"/>
</dbReference>
<dbReference type="GO" id="GO:0012505">
    <property type="term" value="C:endomembrane system"/>
    <property type="evidence" value="ECO:0007669"/>
    <property type="project" value="UniProtKB-SubCell"/>
</dbReference>
<evidence type="ECO:0000313" key="11">
    <source>
        <dbReference type="EMBL" id="QNM83816.1"/>
    </source>
</evidence>
<dbReference type="Pfam" id="PF00777">
    <property type="entry name" value="Glyco_transf_29"/>
    <property type="match status" value="1"/>
</dbReference>
<keyword evidence="8" id="KW-0325">Glycoprotein</keyword>
<dbReference type="Gene3D" id="3.90.1480.20">
    <property type="entry name" value="Glycosyl transferase family 29"/>
    <property type="match status" value="1"/>
</dbReference>
<dbReference type="Proteomes" id="UP000515861">
    <property type="component" value="Chromosome"/>
</dbReference>
<keyword evidence="12" id="KW-1185">Reference proteome</keyword>
<evidence type="ECO:0000256" key="9">
    <source>
        <dbReference type="SAM" id="MobiDB-lite"/>
    </source>
</evidence>
<reference evidence="11 12" key="1">
    <citation type="submission" date="2020-08" db="EMBL/GenBank/DDBJ databases">
        <title>Sphingomonas sp. sand1-3 16S ribosomal RNA gene Genome sequencing and assembly.</title>
        <authorList>
            <person name="Kang M."/>
        </authorList>
    </citation>
    <scope>NUCLEOTIDE SEQUENCE [LARGE SCALE GENOMIC DNA]</scope>
    <source>
        <strain evidence="12">sand1-3</strain>
    </source>
</reference>
<organism evidence="11 12">
    <name type="scientific">Sphingomonas sabuli</name>
    <dbReference type="NCBI Taxonomy" id="2764186"/>
    <lineage>
        <taxon>Bacteria</taxon>
        <taxon>Pseudomonadati</taxon>
        <taxon>Pseudomonadota</taxon>
        <taxon>Alphaproteobacteria</taxon>
        <taxon>Sphingomonadales</taxon>
        <taxon>Sphingomonadaceae</taxon>
        <taxon>Sphingomonas</taxon>
    </lineage>
</organism>
<evidence type="ECO:0000256" key="7">
    <source>
        <dbReference type="ARBA" id="ARBA00023136"/>
    </source>
</evidence>
<dbReference type="GO" id="GO:0008373">
    <property type="term" value="F:sialyltransferase activity"/>
    <property type="evidence" value="ECO:0007669"/>
    <property type="project" value="InterPro"/>
</dbReference>
<feature type="region of interest" description="Disordered" evidence="9">
    <location>
        <begin position="91"/>
        <end position="111"/>
    </location>
</feature>
<dbReference type="Gene3D" id="3.40.50.2000">
    <property type="entry name" value="Glycogen Phosphorylase B"/>
    <property type="match status" value="1"/>
</dbReference>
<dbReference type="PANTHER" id="PTHR36836">
    <property type="entry name" value="COLANIC ACID BIOSYNTHESIS PROTEIN WCAK"/>
    <property type="match status" value="1"/>
</dbReference>
<comment type="subcellular location">
    <subcellularLocation>
        <location evidence="2">Endomembrane system</location>
    </subcellularLocation>
    <subcellularLocation>
        <location evidence="1">Membrane</location>
        <topology evidence="1">Single-pass membrane protein</topology>
    </subcellularLocation>
</comment>
<keyword evidence="4 11" id="KW-0808">Transferase</keyword>
<evidence type="ECO:0000256" key="1">
    <source>
        <dbReference type="ARBA" id="ARBA00004167"/>
    </source>
</evidence>
<gene>
    <name evidence="11" type="ORF">H8M03_05705</name>
</gene>
<keyword evidence="7" id="KW-0472">Membrane</keyword>
<dbReference type="RefSeq" id="WP_187480770.1">
    <property type="nucleotide sequence ID" value="NZ_CP060697.1"/>
</dbReference>